<accession>A0A2W1BRG5</accession>
<dbReference type="EMBL" id="KZ150003">
    <property type="protein sequence ID" value="PZC75276.1"/>
    <property type="molecule type" value="Genomic_DNA"/>
</dbReference>
<evidence type="ECO:0000313" key="1">
    <source>
        <dbReference type="EMBL" id="PZC75276.1"/>
    </source>
</evidence>
<keyword evidence="2" id="KW-1185">Reference proteome</keyword>
<evidence type="ECO:0000313" key="2">
    <source>
        <dbReference type="Proteomes" id="UP000249218"/>
    </source>
</evidence>
<dbReference type="AlphaFoldDB" id="A0A2W1BRG5"/>
<dbReference type="Proteomes" id="UP000249218">
    <property type="component" value="Unassembled WGS sequence"/>
</dbReference>
<protein>
    <submittedName>
        <fullName evidence="1">Uncharacterized protein</fullName>
    </submittedName>
</protein>
<gene>
    <name evidence="1" type="primary">HaOG206508</name>
    <name evidence="1" type="ORF">B5X24_HaOG206508</name>
</gene>
<reference evidence="1 2" key="1">
    <citation type="journal article" date="2017" name="BMC Biol.">
        <title>Genomic innovations, transcriptional plasticity and gene loss underlying the evolution and divergence of two highly polyphagous and invasive Helicoverpa pest species.</title>
        <authorList>
            <person name="Pearce S.L."/>
            <person name="Clarke D.F."/>
            <person name="East P.D."/>
            <person name="Elfekih S."/>
            <person name="Gordon K.H."/>
            <person name="Jermiin L.S."/>
            <person name="McGaughran A."/>
            <person name="Oakeshott J.G."/>
            <person name="Papanikolaou A."/>
            <person name="Perera O.P."/>
            <person name="Rane R.V."/>
            <person name="Richards S."/>
            <person name="Tay W.T."/>
            <person name="Walsh T.K."/>
            <person name="Anderson A."/>
            <person name="Anderson C.J."/>
            <person name="Asgari S."/>
            <person name="Board P.G."/>
            <person name="Bretschneider A."/>
            <person name="Campbell P.M."/>
            <person name="Chertemps T."/>
            <person name="Christeller J.T."/>
            <person name="Coppin C.W."/>
            <person name="Downes S.J."/>
            <person name="Duan G."/>
            <person name="Farnsworth C.A."/>
            <person name="Good R.T."/>
            <person name="Han L.B."/>
            <person name="Han Y.C."/>
            <person name="Hatje K."/>
            <person name="Horne I."/>
            <person name="Huang Y.P."/>
            <person name="Hughes D.S."/>
            <person name="Jacquin-Joly E."/>
            <person name="James W."/>
            <person name="Jhangiani S."/>
            <person name="Kollmar M."/>
            <person name="Kuwar S.S."/>
            <person name="Li S."/>
            <person name="Liu N.Y."/>
            <person name="Maibeche M.T."/>
            <person name="Miller J.R."/>
            <person name="Montagne N."/>
            <person name="Perry T."/>
            <person name="Qu J."/>
            <person name="Song S.V."/>
            <person name="Sutton G.G."/>
            <person name="Vogel H."/>
            <person name="Walenz B.P."/>
            <person name="Xu W."/>
            <person name="Zhang H.J."/>
            <person name="Zou Z."/>
            <person name="Batterham P."/>
            <person name="Edwards O.R."/>
            <person name="Feyereisen R."/>
            <person name="Gibbs R.A."/>
            <person name="Heckel D.G."/>
            <person name="McGrath A."/>
            <person name="Robin C."/>
            <person name="Scherer S.E."/>
            <person name="Worley K.C."/>
            <person name="Wu Y.D."/>
        </authorList>
    </citation>
    <scope>NUCLEOTIDE SEQUENCE [LARGE SCALE GENOMIC DNA]</scope>
    <source>
        <strain evidence="1">Harm_GR_Male_#8</strain>
        <tissue evidence="1">Whole organism</tissue>
    </source>
</reference>
<name>A0A2W1BRG5_HELAM</name>
<sequence length="70" mass="8192">MPIINELNCTSHGLMQKLKKERLISIAPAIQLRCCQPEMVSDTNQRFNGLPAVRETEYWRLREVVKCDQF</sequence>
<proteinExistence type="predicted"/>
<organism evidence="1 2">
    <name type="scientific">Helicoverpa armigera</name>
    <name type="common">Cotton bollworm</name>
    <name type="synonym">Heliothis armigera</name>
    <dbReference type="NCBI Taxonomy" id="29058"/>
    <lineage>
        <taxon>Eukaryota</taxon>
        <taxon>Metazoa</taxon>
        <taxon>Ecdysozoa</taxon>
        <taxon>Arthropoda</taxon>
        <taxon>Hexapoda</taxon>
        <taxon>Insecta</taxon>
        <taxon>Pterygota</taxon>
        <taxon>Neoptera</taxon>
        <taxon>Endopterygota</taxon>
        <taxon>Lepidoptera</taxon>
        <taxon>Glossata</taxon>
        <taxon>Ditrysia</taxon>
        <taxon>Noctuoidea</taxon>
        <taxon>Noctuidae</taxon>
        <taxon>Heliothinae</taxon>
        <taxon>Helicoverpa</taxon>
    </lineage>
</organism>